<accession>A0ABT1DN01</accession>
<dbReference type="Gene3D" id="2.130.10.10">
    <property type="entry name" value="YVTN repeat-like/Quinoprotein amine dehydrogenase"/>
    <property type="match status" value="1"/>
</dbReference>
<comment type="caution">
    <text evidence="2">The sequence shown here is derived from an EMBL/GenBank/DDBJ whole genome shotgun (WGS) entry which is preliminary data.</text>
</comment>
<feature type="chain" id="PRO_5047371523" description="Ig-like domain repeat protein" evidence="1">
    <location>
        <begin position="28"/>
        <end position="643"/>
    </location>
</feature>
<proteinExistence type="predicted"/>
<dbReference type="EMBL" id="JAMYJR010000016">
    <property type="protein sequence ID" value="MCO8272206.1"/>
    <property type="molecule type" value="Genomic_DNA"/>
</dbReference>
<keyword evidence="1" id="KW-0732">Signal</keyword>
<evidence type="ECO:0000313" key="2">
    <source>
        <dbReference type="EMBL" id="MCO8272206.1"/>
    </source>
</evidence>
<evidence type="ECO:0008006" key="4">
    <source>
        <dbReference type="Google" id="ProtNLM"/>
    </source>
</evidence>
<gene>
    <name evidence="2" type="ORF">M1L60_16550</name>
</gene>
<feature type="signal peptide" evidence="1">
    <location>
        <begin position="1"/>
        <end position="27"/>
    </location>
</feature>
<sequence length="643" mass="67541">MRTRKLPVIVLAAGVAVAVGVTIPALADSSQALPIRSVGDVVVDGAHQRVLVSDPAGGKVVSTTYDGKVVATYELEKPGALALSADSKQLYAVSSPDNDGAPEVAQVVVLDPGTMAATGTHYTGVIGAPDLAVAAGKLWYAQADGFGVIDPTVPASSAEVKPVDGGIGRQPRLAFSAAAPNLLAVASSTGLTTYDVSGETVKPVATVATTGEVADLEFSPDGETIATVAPGESVVTLRNITNLAAKKTLAIEPNAQAVDIALDGTVAGGSVAAGRPDLHIFTASGAKIRPYDLPATDELQPRTVAWEPKGSRLFAVSKSTAGEYTLRTFTEPRKTMPTLTVTAPATAPRAKLLTITGTLRSTVPLHAGTPVAVTRLDLTKPAGTVLMTRKIDAGGKFTITDTPSTGGPVTYRLTYRGGVNHAAVTVNKVVQVSRVMPALTLNQHNKIFNQGATVTFTAHLGATHTGRTVELWADPYGTDQAPRLLKRGTVNSKGDLAASLRLTRNTSVTAKFPGDARYATRIVKSVALVKVNISLTQSNAYRTAKIDGIDYLHYRAKRPAMFFTSLTPSANRKVVVEIQTYTGGAWRYWDTTLVPAGNATNTFDGSDDIGRKLRIRARYEPSRSGDSLNYPAATPYMYFIFTT</sequence>
<dbReference type="Proteomes" id="UP001523369">
    <property type="component" value="Unassembled WGS sequence"/>
</dbReference>
<evidence type="ECO:0000256" key="1">
    <source>
        <dbReference type="SAM" id="SignalP"/>
    </source>
</evidence>
<keyword evidence="3" id="KW-1185">Reference proteome</keyword>
<dbReference type="InterPro" id="IPR015943">
    <property type="entry name" value="WD40/YVTN_repeat-like_dom_sf"/>
</dbReference>
<name>A0ABT1DN01_9ACTN</name>
<reference evidence="2 3" key="1">
    <citation type="submission" date="2022-06" db="EMBL/GenBank/DDBJ databases">
        <title>New Species of the Genus Actinoplanes, ActinopZanes ferrugineus.</title>
        <authorList>
            <person name="Ding P."/>
        </authorList>
    </citation>
    <scope>NUCLEOTIDE SEQUENCE [LARGE SCALE GENOMIC DNA]</scope>
    <source>
        <strain evidence="2 3">TRM88003</strain>
    </source>
</reference>
<organism evidence="2 3">
    <name type="scientific">Paractinoplanes aksuensis</name>
    <dbReference type="NCBI Taxonomy" id="2939490"/>
    <lineage>
        <taxon>Bacteria</taxon>
        <taxon>Bacillati</taxon>
        <taxon>Actinomycetota</taxon>
        <taxon>Actinomycetes</taxon>
        <taxon>Micromonosporales</taxon>
        <taxon>Micromonosporaceae</taxon>
        <taxon>Paractinoplanes</taxon>
    </lineage>
</organism>
<dbReference type="RefSeq" id="WP_253238308.1">
    <property type="nucleotide sequence ID" value="NZ_JAMYJR010000016.1"/>
</dbReference>
<dbReference type="SUPFAM" id="SSF82171">
    <property type="entry name" value="DPP6 N-terminal domain-like"/>
    <property type="match status" value="1"/>
</dbReference>
<protein>
    <recommendedName>
        <fullName evidence="4">Ig-like domain repeat protein</fullName>
    </recommendedName>
</protein>
<evidence type="ECO:0000313" key="3">
    <source>
        <dbReference type="Proteomes" id="UP001523369"/>
    </source>
</evidence>